<accession>A0ABT4MWV1</accession>
<protein>
    <submittedName>
        <fullName evidence="5">ABC transporter substrate-binding protein</fullName>
    </submittedName>
</protein>
<dbReference type="Gene3D" id="3.40.50.2300">
    <property type="match status" value="2"/>
</dbReference>
<comment type="similarity">
    <text evidence="1">Belongs to the leucine-binding protein family.</text>
</comment>
<dbReference type="Proteomes" id="UP001067235">
    <property type="component" value="Unassembled WGS sequence"/>
</dbReference>
<keyword evidence="2" id="KW-0732">Signal</keyword>
<proteinExistence type="inferred from homology"/>
<evidence type="ECO:0000256" key="3">
    <source>
        <dbReference type="SAM" id="MobiDB-lite"/>
    </source>
</evidence>
<dbReference type="SUPFAM" id="SSF53822">
    <property type="entry name" value="Periplasmic binding protein-like I"/>
    <property type="match status" value="1"/>
</dbReference>
<name>A0ABT4MWV1_GORRU</name>
<evidence type="ECO:0000259" key="4">
    <source>
        <dbReference type="Pfam" id="PF13458"/>
    </source>
</evidence>
<feature type="region of interest" description="Disordered" evidence="3">
    <location>
        <begin position="19"/>
        <end position="39"/>
    </location>
</feature>
<dbReference type="Pfam" id="PF13458">
    <property type="entry name" value="Peripla_BP_6"/>
    <property type="match status" value="1"/>
</dbReference>
<dbReference type="RefSeq" id="WP_301572494.1">
    <property type="nucleotide sequence ID" value="NZ_JAPWIE010000004.1"/>
</dbReference>
<sequence length="454" mass="47872">MFIAVMAVVLLVAGCGGRDGGSTEDEGGGGTASTDEVSSDFGTLSDVCQSGDAKGAPTQGVTDTDINVGVFSDVGFTKNSEFVDAAKVFTSWCNELGGINGRQLVANTRDSKLMETRQQMIAACREDFALVGGGSALDGLGVKERLSCALPSFPAQVAQLTAVGADLEVSASPSQTPGYDPYYQFRTWLIKDAYPDSANAIGVINGDSPVTKTIGAQAIESIKAAGGTIVYNDLYPAMGVSDWTPYAQSIKSKGVKGLLYNGDYKQLAKLEAVLTGMDYKLDWIDTNNNAYNEQFIELAGSSADFQNNVLDLGGVAPLNSDEPATKQMVALFEKYAPDAQITLPAIRAFSSWLLFAKAAASCGDELTRTCVLNAAKSETAWTGGGLTAPQNLQAPIPPSPCFNAEKATSKGWEAADFQPDDGLYRCNIEPLKYAQEYGVPMTLADVGKSMSDVK</sequence>
<keyword evidence="6" id="KW-1185">Reference proteome</keyword>
<organism evidence="5 6">
    <name type="scientific">Gordonia rubripertincta</name>
    <name type="common">Rhodococcus corallinus</name>
    <dbReference type="NCBI Taxonomy" id="36822"/>
    <lineage>
        <taxon>Bacteria</taxon>
        <taxon>Bacillati</taxon>
        <taxon>Actinomycetota</taxon>
        <taxon>Actinomycetes</taxon>
        <taxon>Mycobacteriales</taxon>
        <taxon>Gordoniaceae</taxon>
        <taxon>Gordonia</taxon>
    </lineage>
</organism>
<evidence type="ECO:0000256" key="2">
    <source>
        <dbReference type="ARBA" id="ARBA00022729"/>
    </source>
</evidence>
<evidence type="ECO:0000313" key="6">
    <source>
        <dbReference type="Proteomes" id="UP001067235"/>
    </source>
</evidence>
<dbReference type="InterPro" id="IPR028081">
    <property type="entry name" value="Leu-bd"/>
</dbReference>
<evidence type="ECO:0000313" key="5">
    <source>
        <dbReference type="EMBL" id="MCZ4551289.1"/>
    </source>
</evidence>
<comment type="caution">
    <text evidence="5">The sequence shown here is derived from an EMBL/GenBank/DDBJ whole genome shotgun (WGS) entry which is preliminary data.</text>
</comment>
<dbReference type="PANTHER" id="PTHR47235">
    <property type="entry name" value="BLR6548 PROTEIN"/>
    <property type="match status" value="1"/>
</dbReference>
<dbReference type="PANTHER" id="PTHR47235:SF1">
    <property type="entry name" value="BLR6548 PROTEIN"/>
    <property type="match status" value="1"/>
</dbReference>
<dbReference type="EMBL" id="JAPWIE010000004">
    <property type="protein sequence ID" value="MCZ4551289.1"/>
    <property type="molecule type" value="Genomic_DNA"/>
</dbReference>
<evidence type="ECO:0000256" key="1">
    <source>
        <dbReference type="ARBA" id="ARBA00010062"/>
    </source>
</evidence>
<reference evidence="5" key="1">
    <citation type="submission" date="2022-12" db="EMBL/GenBank/DDBJ databases">
        <authorList>
            <person name="Krivoruchko A.V."/>
            <person name="Elkin A."/>
        </authorList>
    </citation>
    <scope>NUCLEOTIDE SEQUENCE</scope>
    <source>
        <strain evidence="5">IEGM 1388</strain>
    </source>
</reference>
<gene>
    <name evidence="5" type="ORF">O4213_14960</name>
</gene>
<feature type="domain" description="Leucine-binding protein" evidence="4">
    <location>
        <begin position="80"/>
        <end position="383"/>
    </location>
</feature>
<dbReference type="InterPro" id="IPR028082">
    <property type="entry name" value="Peripla_BP_I"/>
</dbReference>